<feature type="signal peptide" evidence="1">
    <location>
        <begin position="1"/>
        <end position="22"/>
    </location>
</feature>
<keyword evidence="3" id="KW-1185">Reference proteome</keyword>
<reference evidence="2" key="2">
    <citation type="submission" date="2023-06" db="EMBL/GenBank/DDBJ databases">
        <authorList>
            <consortium name="Lawrence Berkeley National Laboratory"/>
            <person name="Haridas S."/>
            <person name="Hensen N."/>
            <person name="Bonometti L."/>
            <person name="Westerberg I."/>
            <person name="Brannstrom I.O."/>
            <person name="Guillou S."/>
            <person name="Cros-Aarteil S."/>
            <person name="Calhoun S."/>
            <person name="Kuo A."/>
            <person name="Mondo S."/>
            <person name="Pangilinan J."/>
            <person name="Riley R."/>
            <person name="Labutti K."/>
            <person name="Andreopoulos B."/>
            <person name="Lipzen A."/>
            <person name="Chen C."/>
            <person name="Yanf M."/>
            <person name="Daum C."/>
            <person name="Ng V."/>
            <person name="Clum A."/>
            <person name="Steindorff A."/>
            <person name="Ohm R."/>
            <person name="Martin F."/>
            <person name="Silar P."/>
            <person name="Natvig D."/>
            <person name="Lalanne C."/>
            <person name="Gautier V."/>
            <person name="Ament-Velasquez S.L."/>
            <person name="Kruys A."/>
            <person name="Hutchinson M.I."/>
            <person name="Powell A.J."/>
            <person name="Barry K."/>
            <person name="Miller A.N."/>
            <person name="Grigoriev I.V."/>
            <person name="Debuchy R."/>
            <person name="Gladieux P."/>
            <person name="Thoren M.H."/>
            <person name="Johannesson H."/>
        </authorList>
    </citation>
    <scope>NUCLEOTIDE SEQUENCE</scope>
    <source>
        <strain evidence="2">SMH4131-1</strain>
    </source>
</reference>
<organism evidence="2 3">
    <name type="scientific">Cercophora scortea</name>
    <dbReference type="NCBI Taxonomy" id="314031"/>
    <lineage>
        <taxon>Eukaryota</taxon>
        <taxon>Fungi</taxon>
        <taxon>Dikarya</taxon>
        <taxon>Ascomycota</taxon>
        <taxon>Pezizomycotina</taxon>
        <taxon>Sordariomycetes</taxon>
        <taxon>Sordariomycetidae</taxon>
        <taxon>Sordariales</taxon>
        <taxon>Lasiosphaeriaceae</taxon>
        <taxon>Cercophora</taxon>
    </lineage>
</organism>
<evidence type="ECO:0000256" key="1">
    <source>
        <dbReference type="SAM" id="SignalP"/>
    </source>
</evidence>
<accession>A0AAE0M5T8</accession>
<evidence type="ECO:0000313" key="2">
    <source>
        <dbReference type="EMBL" id="KAK3320372.1"/>
    </source>
</evidence>
<dbReference type="EMBL" id="JAUEPO010000006">
    <property type="protein sequence ID" value="KAK3320372.1"/>
    <property type="molecule type" value="Genomic_DNA"/>
</dbReference>
<sequence length="263" mass="27852">MEACSQGLVVAILFATATLTAAVAIPGLDSRPREPIQGLQQHRSLINREESSKFLYLEDCQYMSAIGMLGQGENALEDNGQIWIGSDGPNIFTFINAASVPITLILWYTALSDDQASFMNARMPKISYSLPVAGSAVQLSIANDVPGGWAAIYNRQTTLTQYGQVSNTFGEFSTGPYATIDVSRLVNMSGDPMTVRVSSGCVADMRSCVYMCDRADNSCGAAGTYSLANCGGHNAVQSIGADGNPTGGCQGWSYGGHVEVVMT</sequence>
<comment type="caution">
    <text evidence="2">The sequence shown here is derived from an EMBL/GenBank/DDBJ whole genome shotgun (WGS) entry which is preliminary data.</text>
</comment>
<evidence type="ECO:0000313" key="3">
    <source>
        <dbReference type="Proteomes" id="UP001286456"/>
    </source>
</evidence>
<reference evidence="2" key="1">
    <citation type="journal article" date="2023" name="Mol. Phylogenet. Evol.">
        <title>Genome-scale phylogeny and comparative genomics of the fungal order Sordariales.</title>
        <authorList>
            <person name="Hensen N."/>
            <person name="Bonometti L."/>
            <person name="Westerberg I."/>
            <person name="Brannstrom I.O."/>
            <person name="Guillou S."/>
            <person name="Cros-Aarteil S."/>
            <person name="Calhoun S."/>
            <person name="Haridas S."/>
            <person name="Kuo A."/>
            <person name="Mondo S."/>
            <person name="Pangilinan J."/>
            <person name="Riley R."/>
            <person name="LaButti K."/>
            <person name="Andreopoulos B."/>
            <person name="Lipzen A."/>
            <person name="Chen C."/>
            <person name="Yan M."/>
            <person name="Daum C."/>
            <person name="Ng V."/>
            <person name="Clum A."/>
            <person name="Steindorff A."/>
            <person name="Ohm R.A."/>
            <person name="Martin F."/>
            <person name="Silar P."/>
            <person name="Natvig D.O."/>
            <person name="Lalanne C."/>
            <person name="Gautier V."/>
            <person name="Ament-Velasquez S.L."/>
            <person name="Kruys A."/>
            <person name="Hutchinson M.I."/>
            <person name="Powell A.J."/>
            <person name="Barry K."/>
            <person name="Miller A.N."/>
            <person name="Grigoriev I.V."/>
            <person name="Debuchy R."/>
            <person name="Gladieux P."/>
            <person name="Hiltunen Thoren M."/>
            <person name="Johannesson H."/>
        </authorList>
    </citation>
    <scope>NUCLEOTIDE SEQUENCE</scope>
    <source>
        <strain evidence="2">SMH4131-1</strain>
    </source>
</reference>
<dbReference type="AlphaFoldDB" id="A0AAE0M5T8"/>
<proteinExistence type="predicted"/>
<protein>
    <submittedName>
        <fullName evidence="2">Uncharacterized protein</fullName>
    </submittedName>
</protein>
<gene>
    <name evidence="2" type="ORF">B0T19DRAFT_468689</name>
</gene>
<feature type="chain" id="PRO_5041913912" evidence="1">
    <location>
        <begin position="23"/>
        <end position="263"/>
    </location>
</feature>
<name>A0AAE0M5T8_9PEZI</name>
<dbReference type="Proteomes" id="UP001286456">
    <property type="component" value="Unassembled WGS sequence"/>
</dbReference>
<keyword evidence="1" id="KW-0732">Signal</keyword>